<keyword evidence="1" id="KW-0540">Nuclease</keyword>
<dbReference type="GO" id="GO:0009307">
    <property type="term" value="P:DNA restriction-modification system"/>
    <property type="evidence" value="ECO:0007669"/>
    <property type="project" value="InterPro"/>
</dbReference>
<protein>
    <submittedName>
        <fullName evidence="1">Eco47II restriction endonuclease</fullName>
    </submittedName>
</protein>
<organism evidence="1 2">
    <name type="scientific">Fibrobacter intestinalis</name>
    <dbReference type="NCBI Taxonomy" id="28122"/>
    <lineage>
        <taxon>Bacteria</taxon>
        <taxon>Pseudomonadati</taxon>
        <taxon>Fibrobacterota</taxon>
        <taxon>Fibrobacteria</taxon>
        <taxon>Fibrobacterales</taxon>
        <taxon>Fibrobacteraceae</taxon>
        <taxon>Fibrobacter</taxon>
    </lineage>
</organism>
<dbReference type="EMBL" id="FRAW01000016">
    <property type="protein sequence ID" value="SHK75800.1"/>
    <property type="molecule type" value="Genomic_DNA"/>
</dbReference>
<dbReference type="RefSeq" id="WP_073304579.1">
    <property type="nucleotide sequence ID" value="NZ_FRAW01000016.1"/>
</dbReference>
<dbReference type="InterPro" id="IPR019057">
    <property type="entry name" value="Restrct_endonuc_II_Eco47II"/>
</dbReference>
<dbReference type="GO" id="GO:0009036">
    <property type="term" value="F:type II site-specific deoxyribonuclease activity"/>
    <property type="evidence" value="ECO:0007669"/>
    <property type="project" value="InterPro"/>
</dbReference>
<keyword evidence="2" id="KW-1185">Reference proteome</keyword>
<proteinExistence type="predicted"/>
<dbReference type="GO" id="GO:0003677">
    <property type="term" value="F:DNA binding"/>
    <property type="evidence" value="ECO:0007669"/>
    <property type="project" value="InterPro"/>
</dbReference>
<evidence type="ECO:0000313" key="2">
    <source>
        <dbReference type="Proteomes" id="UP000184275"/>
    </source>
</evidence>
<reference evidence="2" key="1">
    <citation type="submission" date="2016-11" db="EMBL/GenBank/DDBJ databases">
        <authorList>
            <person name="Varghese N."/>
            <person name="Submissions S."/>
        </authorList>
    </citation>
    <scope>NUCLEOTIDE SEQUENCE [LARGE SCALE GENOMIC DNA]</scope>
    <source>
        <strain evidence="2">UWOS</strain>
    </source>
</reference>
<keyword evidence="1" id="KW-0255">Endonuclease</keyword>
<dbReference type="AlphaFoldDB" id="A0A1M6V2X2"/>
<evidence type="ECO:0000313" key="1">
    <source>
        <dbReference type="EMBL" id="SHK75800.1"/>
    </source>
</evidence>
<gene>
    <name evidence="1" type="ORF">SAMN05720469_11654</name>
</gene>
<accession>A0A1M6V2X2</accession>
<dbReference type="Proteomes" id="UP000184275">
    <property type="component" value="Unassembled WGS sequence"/>
</dbReference>
<keyword evidence="1" id="KW-0378">Hydrolase</keyword>
<sequence length="276" mass="32272">MWDLDFISESDFENHVRKTIENYRESLKTMTLKDFNKNIIDPVKFAFDKALYGISWQELINNEITRQRDKTNNNYIGYFHQHIFKYIDKCSVPPNGKDGGWDVIFRNPDGLYFAPNDESNELVHTIYVEMKNKHNTMNSSSAERTYKKMQQQLCDDDDCACYLVEAIANESQNVIWETSVEKKKVHHKRIRRVSIDQFYNIVTGQSDAFYKVCMKLPEVIAKVAPSMHTNENFDDTVYSELKNEAKQYKAGDEDVNLTLAMYMLGFSSYLGFNSMN</sequence>
<name>A0A1M6V2X2_9BACT</name>
<dbReference type="Pfam" id="PF09553">
    <property type="entry name" value="RE_Eco47II"/>
    <property type="match status" value="1"/>
</dbReference>